<dbReference type="AlphaFoldDB" id="A0A803NXD0"/>
<sequence length="185" mass="19871">MLCTLLEFRTWKKRTRMKSSGIPSKSPSIAYVSKCHLQLSSWADNVVPSYSSGPAPRPQFGSSVKSQVRGSRFEFGIQILVQCRGRGHSPGLGPEPGVGVGIEVRVWDPGLRFKSSLGSNSGLDLGPGSKSSSNFGPSWGLGLRSESGSGSGSGVWVRVKIRVPMLRLGSGSKITIKKKNCFKKF</sequence>
<dbReference type="EnsemblPlants" id="evm.model.02.236">
    <property type="protein sequence ID" value="cds.evm.model.02.236"/>
    <property type="gene ID" value="evm.TU.02.236"/>
</dbReference>
<evidence type="ECO:0000313" key="2">
    <source>
        <dbReference type="Proteomes" id="UP000596661"/>
    </source>
</evidence>
<dbReference type="EMBL" id="UZAU01000092">
    <property type="status" value="NOT_ANNOTATED_CDS"/>
    <property type="molecule type" value="Genomic_DNA"/>
</dbReference>
<keyword evidence="2" id="KW-1185">Reference proteome</keyword>
<dbReference type="Proteomes" id="UP000596661">
    <property type="component" value="Chromosome 2"/>
</dbReference>
<reference evidence="1" key="2">
    <citation type="submission" date="2021-03" db="UniProtKB">
        <authorList>
            <consortium name="EnsemblPlants"/>
        </authorList>
    </citation>
    <scope>IDENTIFICATION</scope>
</reference>
<proteinExistence type="predicted"/>
<dbReference type="Gramene" id="evm.model.02.236">
    <property type="protein sequence ID" value="cds.evm.model.02.236"/>
    <property type="gene ID" value="evm.TU.02.236"/>
</dbReference>
<name>A0A803NXD0_CANSA</name>
<organism evidence="1 2">
    <name type="scientific">Cannabis sativa</name>
    <name type="common">Hemp</name>
    <name type="synonym">Marijuana</name>
    <dbReference type="NCBI Taxonomy" id="3483"/>
    <lineage>
        <taxon>Eukaryota</taxon>
        <taxon>Viridiplantae</taxon>
        <taxon>Streptophyta</taxon>
        <taxon>Embryophyta</taxon>
        <taxon>Tracheophyta</taxon>
        <taxon>Spermatophyta</taxon>
        <taxon>Magnoliopsida</taxon>
        <taxon>eudicotyledons</taxon>
        <taxon>Gunneridae</taxon>
        <taxon>Pentapetalae</taxon>
        <taxon>rosids</taxon>
        <taxon>fabids</taxon>
        <taxon>Rosales</taxon>
        <taxon>Cannabaceae</taxon>
        <taxon>Cannabis</taxon>
    </lineage>
</organism>
<protein>
    <submittedName>
        <fullName evidence="1">Uncharacterized protein</fullName>
    </submittedName>
</protein>
<accession>A0A803NXD0</accession>
<reference evidence="1" key="1">
    <citation type="submission" date="2018-11" db="EMBL/GenBank/DDBJ databases">
        <authorList>
            <person name="Grassa J C."/>
        </authorList>
    </citation>
    <scope>NUCLEOTIDE SEQUENCE [LARGE SCALE GENOMIC DNA]</scope>
</reference>
<evidence type="ECO:0000313" key="1">
    <source>
        <dbReference type="EnsemblPlants" id="cds.evm.model.02.236"/>
    </source>
</evidence>